<dbReference type="InterPro" id="IPR050361">
    <property type="entry name" value="MPP/UQCRC_Complex"/>
</dbReference>
<dbReference type="AlphaFoldDB" id="A0A6M4IME1"/>
<feature type="signal peptide" evidence="1">
    <location>
        <begin position="1"/>
        <end position="25"/>
    </location>
</feature>
<dbReference type="InterPro" id="IPR011765">
    <property type="entry name" value="Pept_M16_N"/>
</dbReference>
<evidence type="ECO:0000313" key="5">
    <source>
        <dbReference type="Proteomes" id="UP000500938"/>
    </source>
</evidence>
<dbReference type="SUPFAM" id="SSF63411">
    <property type="entry name" value="LuxS/MPP-like metallohydrolase"/>
    <property type="match status" value="2"/>
</dbReference>
<name>A0A6M4IME1_9BACT</name>
<evidence type="ECO:0000259" key="3">
    <source>
        <dbReference type="Pfam" id="PF05193"/>
    </source>
</evidence>
<feature type="chain" id="PRO_5027033734" evidence="1">
    <location>
        <begin position="26"/>
        <end position="485"/>
    </location>
</feature>
<dbReference type="RefSeq" id="WP_171224013.1">
    <property type="nucleotide sequence ID" value="NZ_CP053085.1"/>
</dbReference>
<dbReference type="Pfam" id="PF00675">
    <property type="entry name" value="Peptidase_M16"/>
    <property type="match status" value="1"/>
</dbReference>
<keyword evidence="1" id="KW-0732">Signal</keyword>
<sequence>MRRTLMVLASLASAPVMLSAQAVLAQPASTTPPKLTAPKPLTLPTITERVLPNGLRLVIVEQHEIPVVDASLVIRTGAEADPKGKAGLATLTANLLDEGAGTRDALGLAEQIGFLAIGLRTSAGFEQSTIAMHSTKATLDSAMGLMADVALRPTFADKEFLRLKSERTTGLLQEQDRGPAMADRAFAALVYGEAHPYGQSTIGTKESTESLSREDVQTFWKTWYRPNNATLVIVGDLSVAEAESLARRAFGAWTRGALPTLPAKSAPASAGGKATTIFIVDKPKAAQSSFRLGGLGVARSTPDYYPLMVVNTALGGSFTSRLNNTLREKKGYTYGAGSSFTMRKEAGPFRANAEVVSAKTDSALIEFMRELKAIRDPLPAEELAKAKRYLQLGYAENFESTGDIAAQLSQLIPYGLPLTTLSAFNAGIGAVTVQSAQRVANKYLDPSKLTIVIAGDRATIEPTLKATGIAPVEVRDSRGRPVITP</sequence>
<dbReference type="GO" id="GO:0046872">
    <property type="term" value="F:metal ion binding"/>
    <property type="evidence" value="ECO:0007669"/>
    <property type="project" value="InterPro"/>
</dbReference>
<dbReference type="InterPro" id="IPR011249">
    <property type="entry name" value="Metalloenz_LuxS/M16"/>
</dbReference>
<dbReference type="PANTHER" id="PTHR11851">
    <property type="entry name" value="METALLOPROTEASE"/>
    <property type="match status" value="1"/>
</dbReference>
<proteinExistence type="predicted"/>
<keyword evidence="5" id="KW-1185">Reference proteome</keyword>
<dbReference type="Gene3D" id="3.30.830.10">
    <property type="entry name" value="Metalloenzyme, LuxS/M16 peptidase-like"/>
    <property type="match status" value="2"/>
</dbReference>
<dbReference type="PANTHER" id="PTHR11851:SF224">
    <property type="entry name" value="PROCESSING PROTEASE"/>
    <property type="match status" value="1"/>
</dbReference>
<dbReference type="Proteomes" id="UP000500938">
    <property type="component" value="Chromosome"/>
</dbReference>
<reference evidence="4 5" key="1">
    <citation type="submission" date="2020-05" db="EMBL/GenBank/DDBJ databases">
        <title>Complete genome sequence of Gemmatimonas greenlandica TET16.</title>
        <authorList>
            <person name="Zeng Y."/>
        </authorList>
    </citation>
    <scope>NUCLEOTIDE SEQUENCE [LARGE SCALE GENOMIC DNA]</scope>
    <source>
        <strain evidence="4 5">TET16</strain>
    </source>
</reference>
<feature type="domain" description="Peptidase M16 C-terminal" evidence="3">
    <location>
        <begin position="210"/>
        <end position="389"/>
    </location>
</feature>
<evidence type="ECO:0000313" key="4">
    <source>
        <dbReference type="EMBL" id="QJR34586.1"/>
    </source>
</evidence>
<feature type="domain" description="Peptidase M16 N-terminal" evidence="2">
    <location>
        <begin position="58"/>
        <end position="162"/>
    </location>
</feature>
<dbReference type="KEGG" id="ggr:HKW67_03160"/>
<dbReference type="EMBL" id="CP053085">
    <property type="protein sequence ID" value="QJR34586.1"/>
    <property type="molecule type" value="Genomic_DNA"/>
</dbReference>
<evidence type="ECO:0000259" key="2">
    <source>
        <dbReference type="Pfam" id="PF00675"/>
    </source>
</evidence>
<dbReference type="InterPro" id="IPR007863">
    <property type="entry name" value="Peptidase_M16_C"/>
</dbReference>
<evidence type="ECO:0000256" key="1">
    <source>
        <dbReference type="SAM" id="SignalP"/>
    </source>
</evidence>
<organism evidence="4 5">
    <name type="scientific">Gemmatimonas groenlandica</name>
    <dbReference type="NCBI Taxonomy" id="2732249"/>
    <lineage>
        <taxon>Bacteria</taxon>
        <taxon>Pseudomonadati</taxon>
        <taxon>Gemmatimonadota</taxon>
        <taxon>Gemmatimonadia</taxon>
        <taxon>Gemmatimonadales</taxon>
        <taxon>Gemmatimonadaceae</taxon>
        <taxon>Gemmatimonas</taxon>
    </lineage>
</organism>
<accession>A0A6M4IME1</accession>
<protein>
    <submittedName>
        <fullName evidence="4">Insulinase family protein</fullName>
    </submittedName>
</protein>
<dbReference type="Pfam" id="PF05193">
    <property type="entry name" value="Peptidase_M16_C"/>
    <property type="match status" value="1"/>
</dbReference>
<gene>
    <name evidence="4" type="ORF">HKW67_03160</name>
</gene>